<protein>
    <recommendedName>
        <fullName evidence="2">Nuclear respiratory factor 1 NLS/DNA-binding dimerisation domain-containing protein</fullName>
    </recommendedName>
</protein>
<evidence type="ECO:0000313" key="4">
    <source>
        <dbReference type="Proteomes" id="UP001286313"/>
    </source>
</evidence>
<sequence>MEVDEQEYTDTDTGAGVMVSNLPLLFSRGSPSSLHQMALSDLEVFVPFMVRCSVGEDRPVAWAQLPRPTWWPKKLPFRMPITSNSHTTRLALVSLVEKCYNFHGCEYLLQFCASLVAQMPPSGYRFNDNRDGTTSMYHGTTGKLLVTFRNENREIKKSHDRNNTYDNVTGADNARVCLTVCVTHITSPPPHPSPVTSPPPHPSPVTSPPPHPSPPLPSYISPSPPLPSYISPSPPLPSYISPSPSPAMTYYFPSPGLLAEAHWQGTC</sequence>
<evidence type="ECO:0000259" key="2">
    <source>
        <dbReference type="Pfam" id="PF10491"/>
    </source>
</evidence>
<dbReference type="EMBL" id="JAWQEG010003019">
    <property type="protein sequence ID" value="KAK3868408.1"/>
    <property type="molecule type" value="Genomic_DNA"/>
</dbReference>
<accession>A0AAE1F702</accession>
<dbReference type="Proteomes" id="UP001286313">
    <property type="component" value="Unassembled WGS sequence"/>
</dbReference>
<gene>
    <name evidence="3" type="ORF">Pcinc_026197</name>
</gene>
<comment type="caution">
    <text evidence="3">The sequence shown here is derived from an EMBL/GenBank/DDBJ whole genome shotgun (WGS) entry which is preliminary data.</text>
</comment>
<dbReference type="AlphaFoldDB" id="A0AAE1F702"/>
<feature type="domain" description="Nuclear respiratory factor 1 NLS/DNA-binding dimerisation" evidence="2">
    <location>
        <begin position="18"/>
        <end position="110"/>
    </location>
</feature>
<organism evidence="3 4">
    <name type="scientific">Petrolisthes cinctipes</name>
    <name type="common">Flat porcelain crab</name>
    <dbReference type="NCBI Taxonomy" id="88211"/>
    <lineage>
        <taxon>Eukaryota</taxon>
        <taxon>Metazoa</taxon>
        <taxon>Ecdysozoa</taxon>
        <taxon>Arthropoda</taxon>
        <taxon>Crustacea</taxon>
        <taxon>Multicrustacea</taxon>
        <taxon>Malacostraca</taxon>
        <taxon>Eumalacostraca</taxon>
        <taxon>Eucarida</taxon>
        <taxon>Decapoda</taxon>
        <taxon>Pleocyemata</taxon>
        <taxon>Anomura</taxon>
        <taxon>Galatheoidea</taxon>
        <taxon>Porcellanidae</taxon>
        <taxon>Petrolisthes</taxon>
    </lineage>
</organism>
<feature type="region of interest" description="Disordered" evidence="1">
    <location>
        <begin position="189"/>
        <end position="235"/>
    </location>
</feature>
<proteinExistence type="predicted"/>
<keyword evidence="4" id="KW-1185">Reference proteome</keyword>
<reference evidence="3" key="1">
    <citation type="submission" date="2023-10" db="EMBL/GenBank/DDBJ databases">
        <title>Genome assemblies of two species of porcelain crab, Petrolisthes cinctipes and Petrolisthes manimaculis (Anomura: Porcellanidae).</title>
        <authorList>
            <person name="Angst P."/>
        </authorList>
    </citation>
    <scope>NUCLEOTIDE SEQUENCE</scope>
    <source>
        <strain evidence="3">PB745_01</strain>
        <tissue evidence="3">Gill</tissue>
    </source>
</reference>
<name>A0AAE1F702_PETCI</name>
<evidence type="ECO:0000256" key="1">
    <source>
        <dbReference type="SAM" id="MobiDB-lite"/>
    </source>
</evidence>
<dbReference type="InterPro" id="IPR019525">
    <property type="entry name" value="Nrf1_NLS/DNA-bd_dimer"/>
</dbReference>
<dbReference type="Pfam" id="PF10491">
    <property type="entry name" value="Nrf1_DNA-bind"/>
    <property type="match status" value="1"/>
</dbReference>
<evidence type="ECO:0000313" key="3">
    <source>
        <dbReference type="EMBL" id="KAK3868408.1"/>
    </source>
</evidence>